<evidence type="ECO:0000259" key="1">
    <source>
        <dbReference type="Pfam" id="PF01740"/>
    </source>
</evidence>
<dbReference type="CDD" id="cd07043">
    <property type="entry name" value="STAS_anti-anti-sigma_factors"/>
    <property type="match status" value="1"/>
</dbReference>
<dbReference type="Pfam" id="PF01740">
    <property type="entry name" value="STAS"/>
    <property type="match status" value="1"/>
</dbReference>
<accession>A0ABU4RWJ6</accession>
<evidence type="ECO:0000313" key="3">
    <source>
        <dbReference type="Proteomes" id="UP001273505"/>
    </source>
</evidence>
<gene>
    <name evidence="2" type="ORF">SCD92_07775</name>
</gene>
<dbReference type="InterPro" id="IPR036513">
    <property type="entry name" value="STAS_dom_sf"/>
</dbReference>
<dbReference type="InterPro" id="IPR002645">
    <property type="entry name" value="STAS_dom"/>
</dbReference>
<dbReference type="SUPFAM" id="SSF52091">
    <property type="entry name" value="SpoIIaa-like"/>
    <property type="match status" value="1"/>
</dbReference>
<proteinExistence type="predicted"/>
<name>A0ABU4RWJ6_9GAMM</name>
<keyword evidence="3" id="KW-1185">Reference proteome</keyword>
<organism evidence="2 3">
    <name type="scientific">Gilvimarinus gilvus</name>
    <dbReference type="NCBI Taxonomy" id="3058038"/>
    <lineage>
        <taxon>Bacteria</taxon>
        <taxon>Pseudomonadati</taxon>
        <taxon>Pseudomonadota</taxon>
        <taxon>Gammaproteobacteria</taxon>
        <taxon>Cellvibrionales</taxon>
        <taxon>Cellvibrionaceae</taxon>
        <taxon>Gilvimarinus</taxon>
    </lineage>
</organism>
<protein>
    <submittedName>
        <fullName evidence="2">STAS domain-containing protein</fullName>
    </submittedName>
</protein>
<dbReference type="Proteomes" id="UP001273505">
    <property type="component" value="Unassembled WGS sequence"/>
</dbReference>
<feature type="domain" description="STAS" evidence="1">
    <location>
        <begin position="83"/>
        <end position="176"/>
    </location>
</feature>
<evidence type="ECO:0000313" key="2">
    <source>
        <dbReference type="EMBL" id="MDX6849255.1"/>
    </source>
</evidence>
<dbReference type="EMBL" id="JAXAFO010000010">
    <property type="protein sequence ID" value="MDX6849255.1"/>
    <property type="molecule type" value="Genomic_DNA"/>
</dbReference>
<sequence>MKKQVPFVGEDFFDRDSDNAAFSDETQMLDDLLDAELKSSSWDDIVPAESKGRKTKARASITIPASQKPIKPGTTIDWRPVNHGHCIRINIHGDMDIQMMKQWRQLLKETADNGIHQFEFDLRDTECMSLAGLAMLLLFKDSKQAGSRDIALNQCNRELYKRLLWSGLTEEFIVRPSQEP</sequence>
<dbReference type="Gene3D" id="3.30.750.24">
    <property type="entry name" value="STAS domain"/>
    <property type="match status" value="1"/>
</dbReference>
<comment type="caution">
    <text evidence="2">The sequence shown here is derived from an EMBL/GenBank/DDBJ whole genome shotgun (WGS) entry which is preliminary data.</text>
</comment>
<dbReference type="RefSeq" id="WP_302721494.1">
    <property type="nucleotide sequence ID" value="NZ_JAULRU010000319.1"/>
</dbReference>
<reference evidence="2 3" key="1">
    <citation type="submission" date="2023-11" db="EMBL/GenBank/DDBJ databases">
        <title>Gilvimarinus fulvus sp. nov., isolated from the surface of Kelp.</title>
        <authorList>
            <person name="Sun Y.Y."/>
            <person name="Gong Y."/>
            <person name="Du Z.J."/>
        </authorList>
    </citation>
    <scope>NUCLEOTIDE SEQUENCE [LARGE SCALE GENOMIC DNA]</scope>
    <source>
        <strain evidence="2 3">SDUM040013</strain>
    </source>
</reference>